<dbReference type="SUPFAM" id="SSF56281">
    <property type="entry name" value="Metallo-hydrolase/oxidoreductase"/>
    <property type="match status" value="1"/>
</dbReference>
<comment type="caution">
    <text evidence="1">The sequence shown here is derived from an EMBL/GenBank/DDBJ whole genome shotgun (WGS) entry which is preliminary data.</text>
</comment>
<dbReference type="AlphaFoldDB" id="A0A5E4LW64"/>
<evidence type="ECO:0000313" key="2">
    <source>
        <dbReference type="Proteomes" id="UP000789941"/>
    </source>
</evidence>
<dbReference type="Gene3D" id="3.60.15.10">
    <property type="entry name" value="Ribonuclease Z/Hydroxyacylglutathione hydrolase-like"/>
    <property type="match status" value="1"/>
</dbReference>
<evidence type="ECO:0000313" key="1">
    <source>
        <dbReference type="EMBL" id="VVC04086.1"/>
    </source>
</evidence>
<dbReference type="Proteomes" id="UP000789941">
    <property type="component" value="Unassembled WGS sequence"/>
</dbReference>
<dbReference type="PROSITE" id="PS51257">
    <property type="entry name" value="PROKAR_LIPOPROTEIN"/>
    <property type="match status" value="1"/>
</dbReference>
<dbReference type="CDD" id="cd07731">
    <property type="entry name" value="ComA-like_MBL-fold"/>
    <property type="match status" value="1"/>
</dbReference>
<protein>
    <recommendedName>
        <fullName evidence="3">Metallo-beta-lactamase domain-containing protein</fullName>
    </recommendedName>
</protein>
<name>A0A5E4LW64_9ARCH</name>
<sequence>MKKILFGLVLFILLFGCFEGTPPEQNQTPIEDNGSTNNNGQVNIIVGGQTNQTIGKNVTENQTEDNTTMIKELEYTYNPNLPFGVYFIDVGGSGGHGNAILIKKGDLDVLVDAGPAETASKVIDFLRAKEVDDIEVMISTNADPKQYGGMAAVANSFKVEQFWWSDDSFGDSAYIAIVDKMVQTTKDVKRIDAGMSVDLNGMNFTFINPPTQRFNDINNDAVVTKITDRNFSLLLTSGIQTGAQGKLINQPELLKATIMQAPYYGVGAGTSNIAIFLLKVEPEVVVITGSSDESAIQGGSREPFKRLMTQYGIAWNETYFNGTVRIVSDGEGYALDALGMGQ</sequence>
<dbReference type="InterPro" id="IPR036866">
    <property type="entry name" value="RibonucZ/Hydroxyglut_hydro"/>
</dbReference>
<dbReference type="InterPro" id="IPR052159">
    <property type="entry name" value="Competence_DNA_uptake"/>
</dbReference>
<organism evidence="1 2">
    <name type="scientific">Candidatus Bilamarchaeum dharawalense</name>
    <dbReference type="NCBI Taxonomy" id="2885759"/>
    <lineage>
        <taxon>Archaea</taxon>
        <taxon>Candidatus Micrarchaeota</taxon>
        <taxon>Candidatus Micrarchaeia</taxon>
        <taxon>Candidatus Anstonellales</taxon>
        <taxon>Candidatus Bilamarchaeaceae</taxon>
        <taxon>Candidatus Bilamarchaeum</taxon>
    </lineage>
</organism>
<proteinExistence type="predicted"/>
<dbReference type="EMBL" id="CABMJJ010000009">
    <property type="protein sequence ID" value="VVC04086.1"/>
    <property type="molecule type" value="Genomic_DNA"/>
</dbReference>
<evidence type="ECO:0008006" key="3">
    <source>
        <dbReference type="Google" id="ProtNLM"/>
    </source>
</evidence>
<dbReference type="InterPro" id="IPR035681">
    <property type="entry name" value="ComA-like_MBL"/>
</dbReference>
<dbReference type="PANTHER" id="PTHR30619:SF1">
    <property type="entry name" value="RECOMBINATION PROTEIN 2"/>
    <property type="match status" value="1"/>
</dbReference>
<accession>A0A5E4LW64</accession>
<gene>
    <name evidence="1" type="ORF">LFW2832_00721</name>
</gene>
<reference evidence="1 2" key="1">
    <citation type="submission" date="2019-08" db="EMBL/GenBank/DDBJ databases">
        <authorList>
            <person name="Vazquez-Campos X."/>
        </authorList>
    </citation>
    <scope>NUCLEOTIDE SEQUENCE [LARGE SCALE GENOMIC DNA]</scope>
    <source>
        <strain evidence="1">LFW-283_2</strain>
    </source>
</reference>
<dbReference type="PANTHER" id="PTHR30619">
    <property type="entry name" value="DNA INTERNALIZATION/COMPETENCE PROTEIN COMEC/REC2"/>
    <property type="match status" value="1"/>
</dbReference>